<evidence type="ECO:0000313" key="1">
    <source>
        <dbReference type="EMBL" id="KAJ2751655.1"/>
    </source>
</evidence>
<proteinExistence type="predicted"/>
<gene>
    <name evidence="1" type="ORF">GGI19_004344</name>
</gene>
<organism evidence="1 2">
    <name type="scientific">Coemansia pectinata</name>
    <dbReference type="NCBI Taxonomy" id="1052879"/>
    <lineage>
        <taxon>Eukaryota</taxon>
        <taxon>Fungi</taxon>
        <taxon>Fungi incertae sedis</taxon>
        <taxon>Zoopagomycota</taxon>
        <taxon>Kickxellomycotina</taxon>
        <taxon>Kickxellomycetes</taxon>
        <taxon>Kickxellales</taxon>
        <taxon>Kickxellaceae</taxon>
        <taxon>Coemansia</taxon>
    </lineage>
</organism>
<dbReference type="EMBL" id="JANBUH010000372">
    <property type="protein sequence ID" value="KAJ2751655.1"/>
    <property type="molecule type" value="Genomic_DNA"/>
</dbReference>
<name>A0A9W8GWF7_9FUNG</name>
<reference evidence="1" key="1">
    <citation type="submission" date="2022-07" db="EMBL/GenBank/DDBJ databases">
        <title>Phylogenomic reconstructions and comparative analyses of Kickxellomycotina fungi.</title>
        <authorList>
            <person name="Reynolds N.K."/>
            <person name="Stajich J.E."/>
            <person name="Barry K."/>
            <person name="Grigoriev I.V."/>
            <person name="Crous P."/>
            <person name="Smith M.E."/>
        </authorList>
    </citation>
    <scope>NUCLEOTIDE SEQUENCE</scope>
    <source>
        <strain evidence="1">BCRC 34297</strain>
    </source>
</reference>
<accession>A0A9W8GWF7</accession>
<protein>
    <submittedName>
        <fullName evidence="1">Uncharacterized protein</fullName>
    </submittedName>
</protein>
<comment type="caution">
    <text evidence="1">The sequence shown here is derived from an EMBL/GenBank/DDBJ whole genome shotgun (WGS) entry which is preliminary data.</text>
</comment>
<sequence>MNVLSPFQILPYHVIRTIVNHVAGSSRVQSDGVVVYSDEYREILMPLLWVCHDFRAVALPLCCSSFKPNIDGSLGYGGQVIRKYLEEDSENELSDEILHRLNTGDPSNAYFGYPTHHMANKLEIIIGELLIYSGILKRVLSGTLYDGCAFPRAYKLLLRVVFDDGEQFESDISQETKANIHGFAQWIKTLAPKVDDILISFEGFSDVPEIADPNSSYLVSQLFGPLKRVEYSCCSDGCMIVEPQLDVIRNLEFIECVCASNCQQFMLLAQHSASTLLSLAIIYTEDTDVSSLILNSEGDYVTYPLLHTLKLLDVHSDDPPGHLTFKGAIPFPALRSLHITGGYLFGDNTPFCGNADTLEFLDMKLDYESVDVLIDCNIFTPTSHSKLKCVKTSVWPGLAHDQFSTTLEALQFLFGIG</sequence>
<dbReference type="AlphaFoldDB" id="A0A9W8GWF7"/>
<evidence type="ECO:0000313" key="2">
    <source>
        <dbReference type="Proteomes" id="UP001140011"/>
    </source>
</evidence>
<keyword evidence="2" id="KW-1185">Reference proteome</keyword>
<dbReference type="Proteomes" id="UP001140011">
    <property type="component" value="Unassembled WGS sequence"/>
</dbReference>
<dbReference type="OrthoDB" id="5529877at2759"/>